<sequence>MIQKGETYIIGEIGQNHNGSVDIAKLIVDLVCRPVKEDVFNLDLKPINAVKLTKRDLNEELSASQMNRIYDTPNSFGRTYGEHRAFLEFSDEEHLEVYKYAKGKGLDFVETLCAKGCLSLLKLFTPDYLKVASRDLTNLPLLAAMAETKIPIILSTGMAGKKELDEALDVITRYHSDITILHCVSQYPTQPDNLNLNTILYLKENYPQYRIGFSDHTIGISAPVVAVGMGAEVIEKHITIDRHMKGTDQAGSLGPDGVSRMVRDIRICEKWLGTKDLYIDKSVAGSKVKLERSIATLHDMKVGDIIKEDDLHMLSPGDGFKWDQLNEVVGKKLLVDIPKNEVIYPNMLG</sequence>
<dbReference type="InterPro" id="IPR051690">
    <property type="entry name" value="PseI-like"/>
</dbReference>
<dbReference type="RefSeq" id="WP_091816769.1">
    <property type="nucleotide sequence ID" value="NZ_FNCQ01000006.1"/>
</dbReference>
<feature type="domain" description="AFP-like" evidence="1">
    <location>
        <begin position="293"/>
        <end position="349"/>
    </location>
</feature>
<gene>
    <name evidence="2" type="ORF">SAMN04487901_106133</name>
</gene>
<dbReference type="GO" id="GO:0016051">
    <property type="term" value="P:carbohydrate biosynthetic process"/>
    <property type="evidence" value="ECO:0007669"/>
    <property type="project" value="InterPro"/>
</dbReference>
<dbReference type="SUPFAM" id="SSF51269">
    <property type="entry name" value="AFP III-like domain"/>
    <property type="match status" value="1"/>
</dbReference>
<organism evidence="2 3">
    <name type="scientific">Prevotella communis</name>
    <dbReference type="NCBI Taxonomy" id="2913614"/>
    <lineage>
        <taxon>Bacteria</taxon>
        <taxon>Pseudomonadati</taxon>
        <taxon>Bacteroidota</taxon>
        <taxon>Bacteroidia</taxon>
        <taxon>Bacteroidales</taxon>
        <taxon>Prevotellaceae</taxon>
        <taxon>Prevotella</taxon>
    </lineage>
</organism>
<dbReference type="InterPro" id="IPR057736">
    <property type="entry name" value="SAF_PseI/NeuA/NeuB"/>
</dbReference>
<protein>
    <submittedName>
        <fullName evidence="2">N,N'-diacetyllegionaminate synthase</fullName>
    </submittedName>
</protein>
<dbReference type="Proteomes" id="UP000198779">
    <property type="component" value="Unassembled WGS sequence"/>
</dbReference>
<dbReference type="EMBL" id="FNCQ01000006">
    <property type="protein sequence ID" value="SDG63270.1"/>
    <property type="molecule type" value="Genomic_DNA"/>
</dbReference>
<dbReference type="InterPro" id="IPR013132">
    <property type="entry name" value="PseI/NeuA/B-like_N"/>
</dbReference>
<dbReference type="PANTHER" id="PTHR42966:SF1">
    <property type="entry name" value="SIALIC ACID SYNTHASE"/>
    <property type="match status" value="1"/>
</dbReference>
<dbReference type="CDD" id="cd11615">
    <property type="entry name" value="SAF_NeuB_like"/>
    <property type="match status" value="1"/>
</dbReference>
<evidence type="ECO:0000313" key="3">
    <source>
        <dbReference type="Proteomes" id="UP000198779"/>
    </source>
</evidence>
<name>A0A1G7VWL4_9BACT</name>
<proteinExistence type="predicted"/>
<reference evidence="3" key="1">
    <citation type="submission" date="2016-10" db="EMBL/GenBank/DDBJ databases">
        <authorList>
            <person name="Varghese N."/>
            <person name="Submissions S."/>
        </authorList>
    </citation>
    <scope>NUCLEOTIDE SEQUENCE [LARGE SCALE GENOMIC DNA]</scope>
    <source>
        <strain evidence="3">BP1-148</strain>
    </source>
</reference>
<dbReference type="InterPro" id="IPR013785">
    <property type="entry name" value="Aldolase_TIM"/>
</dbReference>
<dbReference type="SMART" id="SM00858">
    <property type="entry name" value="SAF"/>
    <property type="match status" value="1"/>
</dbReference>
<dbReference type="AlphaFoldDB" id="A0A1G7VWL4"/>
<dbReference type="Gene3D" id="3.20.20.70">
    <property type="entry name" value="Aldolase class I"/>
    <property type="match status" value="1"/>
</dbReference>
<dbReference type="Pfam" id="PF03102">
    <property type="entry name" value="NeuB"/>
    <property type="match status" value="1"/>
</dbReference>
<dbReference type="PANTHER" id="PTHR42966">
    <property type="entry name" value="N-ACETYLNEURAMINATE SYNTHASE"/>
    <property type="match status" value="1"/>
</dbReference>
<dbReference type="InterPro" id="IPR036732">
    <property type="entry name" value="AFP_Neu5c_C_sf"/>
</dbReference>
<evidence type="ECO:0000259" key="1">
    <source>
        <dbReference type="PROSITE" id="PS50844"/>
    </source>
</evidence>
<dbReference type="Pfam" id="PF08666">
    <property type="entry name" value="SAF"/>
    <property type="match status" value="1"/>
</dbReference>
<dbReference type="STRING" id="645274.SAMN04487901_106133"/>
<accession>A0A1G7VWL4</accession>
<keyword evidence="3" id="KW-1185">Reference proteome</keyword>
<dbReference type="PROSITE" id="PS50844">
    <property type="entry name" value="AFP_LIKE"/>
    <property type="match status" value="1"/>
</dbReference>
<dbReference type="Gene3D" id="3.90.1210.10">
    <property type="entry name" value="Antifreeze-like/N-acetylneuraminic acid synthase C-terminal domain"/>
    <property type="match status" value="1"/>
</dbReference>
<evidence type="ECO:0000313" key="2">
    <source>
        <dbReference type="EMBL" id="SDG63270.1"/>
    </source>
</evidence>
<dbReference type="SUPFAM" id="SSF51569">
    <property type="entry name" value="Aldolase"/>
    <property type="match status" value="1"/>
</dbReference>
<dbReference type="InterPro" id="IPR013974">
    <property type="entry name" value="SAF"/>
</dbReference>
<dbReference type="GO" id="GO:0047444">
    <property type="term" value="F:N-acylneuraminate-9-phosphate synthase activity"/>
    <property type="evidence" value="ECO:0007669"/>
    <property type="project" value="TreeGrafter"/>
</dbReference>
<dbReference type="InterPro" id="IPR006190">
    <property type="entry name" value="SAF_AFP_Neu5Ac"/>
</dbReference>